<gene>
    <name evidence="1" type="ORF">SORDD05_00300</name>
</gene>
<proteinExistence type="predicted"/>
<protein>
    <submittedName>
        <fullName evidence="1">Uncharacterized protein</fullName>
    </submittedName>
</protein>
<sequence length="45" mass="5377">MFSKNFNYSYQTKGEQILLLPSRQEFARFFGALETDKDTQPIPYR</sequence>
<comment type="caution">
    <text evidence="1">The sequence shown here is derived from an EMBL/GenBank/DDBJ whole genome shotgun (WGS) entry which is preliminary data.</text>
</comment>
<reference evidence="1 2" key="1">
    <citation type="submission" date="2016-01" db="EMBL/GenBank/DDBJ databases">
        <title>Highly variable Streptococcus oralis are common among viridans streptococci isolated from primates.</title>
        <authorList>
            <person name="Denapaite D."/>
            <person name="Rieger M."/>
            <person name="Koendgen S."/>
            <person name="Brueckner R."/>
            <person name="Ochigava I."/>
            <person name="Kappeler P."/>
            <person name="Maetz-Rensing K."/>
            <person name="Leendertz F."/>
            <person name="Hakenbeck R."/>
        </authorList>
    </citation>
    <scope>NUCLEOTIDE SEQUENCE [LARGE SCALE GENOMIC DNA]</scope>
    <source>
        <strain evidence="1 2">DD05</strain>
    </source>
</reference>
<dbReference type="Proteomes" id="UP000070541">
    <property type="component" value="Unassembled WGS sequence"/>
</dbReference>
<evidence type="ECO:0000313" key="1">
    <source>
        <dbReference type="EMBL" id="KXT61354.1"/>
    </source>
</evidence>
<dbReference type="AlphaFoldDB" id="A0A139MCG6"/>
<organism evidence="1 2">
    <name type="scientific">Streptococcus oralis</name>
    <dbReference type="NCBI Taxonomy" id="1303"/>
    <lineage>
        <taxon>Bacteria</taxon>
        <taxon>Bacillati</taxon>
        <taxon>Bacillota</taxon>
        <taxon>Bacilli</taxon>
        <taxon>Lactobacillales</taxon>
        <taxon>Streptococcaceae</taxon>
        <taxon>Streptococcus</taxon>
    </lineage>
</organism>
<name>A0A139MCG6_STROR</name>
<accession>A0A139MCG6</accession>
<evidence type="ECO:0000313" key="2">
    <source>
        <dbReference type="Proteomes" id="UP000070541"/>
    </source>
</evidence>
<dbReference type="PATRIC" id="fig|1303.76.peg.314"/>
<dbReference type="EMBL" id="LQOG01000013">
    <property type="protein sequence ID" value="KXT61354.1"/>
    <property type="molecule type" value="Genomic_DNA"/>
</dbReference>